<accession>A0AAN9Y9Q6</accession>
<dbReference type="GO" id="GO:0004993">
    <property type="term" value="F:G protein-coupled serotonin receptor activity"/>
    <property type="evidence" value="ECO:0007669"/>
    <property type="project" value="TreeGrafter"/>
</dbReference>
<evidence type="ECO:0000259" key="13">
    <source>
        <dbReference type="PROSITE" id="PS50262"/>
    </source>
</evidence>
<evidence type="ECO:0000313" key="14">
    <source>
        <dbReference type="EMBL" id="KAK7604311.1"/>
    </source>
</evidence>
<feature type="compositionally biased region" description="Polar residues" evidence="11">
    <location>
        <begin position="416"/>
        <end position="430"/>
    </location>
</feature>
<evidence type="ECO:0000256" key="1">
    <source>
        <dbReference type="ARBA" id="ARBA00004651"/>
    </source>
</evidence>
<feature type="domain" description="G-protein coupled receptors family 1 profile" evidence="13">
    <location>
        <begin position="170"/>
        <end position="1006"/>
    </location>
</feature>
<dbReference type="PROSITE" id="PS50262">
    <property type="entry name" value="G_PROTEIN_RECEP_F1_2"/>
    <property type="match status" value="1"/>
</dbReference>
<feature type="region of interest" description="Disordered" evidence="11">
    <location>
        <begin position="884"/>
        <end position="905"/>
    </location>
</feature>
<comment type="caution">
    <text evidence="14">The sequence shown here is derived from an EMBL/GenBank/DDBJ whole genome shotgun (WGS) entry which is preliminary data.</text>
</comment>
<dbReference type="GO" id="GO:0007197">
    <property type="term" value="P:adenylate cyclase-inhibiting G protein-coupled acetylcholine receptor signaling pathway"/>
    <property type="evidence" value="ECO:0007669"/>
    <property type="project" value="TreeGrafter"/>
</dbReference>
<feature type="region of interest" description="Disordered" evidence="11">
    <location>
        <begin position="403"/>
        <end position="462"/>
    </location>
</feature>
<dbReference type="GO" id="GO:0016907">
    <property type="term" value="F:G protein-coupled acetylcholine receptor activity"/>
    <property type="evidence" value="ECO:0007669"/>
    <property type="project" value="TreeGrafter"/>
</dbReference>
<feature type="compositionally biased region" description="Low complexity" evidence="11">
    <location>
        <begin position="748"/>
        <end position="759"/>
    </location>
</feature>
<feature type="region of interest" description="Disordered" evidence="11">
    <location>
        <begin position="507"/>
        <end position="537"/>
    </location>
</feature>
<keyword evidence="8 10" id="KW-0675">Receptor</keyword>
<dbReference type="GO" id="GO:0045202">
    <property type="term" value="C:synapse"/>
    <property type="evidence" value="ECO:0007669"/>
    <property type="project" value="TreeGrafter"/>
</dbReference>
<feature type="compositionally biased region" description="Low complexity" evidence="11">
    <location>
        <begin position="687"/>
        <end position="707"/>
    </location>
</feature>
<dbReference type="GO" id="GO:0030425">
    <property type="term" value="C:dendrite"/>
    <property type="evidence" value="ECO:0007669"/>
    <property type="project" value="TreeGrafter"/>
</dbReference>
<dbReference type="InterPro" id="IPR017452">
    <property type="entry name" value="GPCR_Rhodpsn_7TM"/>
</dbReference>
<keyword evidence="6 10" id="KW-0297">G-protein coupled receptor</keyword>
<feature type="compositionally biased region" description="Polar residues" evidence="11">
    <location>
        <begin position="664"/>
        <end position="673"/>
    </location>
</feature>
<dbReference type="Proteomes" id="UP001367676">
    <property type="component" value="Unassembled WGS sequence"/>
</dbReference>
<keyword evidence="4 10" id="KW-0812">Transmembrane</keyword>
<evidence type="ECO:0000256" key="11">
    <source>
        <dbReference type="SAM" id="MobiDB-lite"/>
    </source>
</evidence>
<dbReference type="PROSITE" id="PS00237">
    <property type="entry name" value="G_PROTEIN_RECEP_F1_1"/>
    <property type="match status" value="1"/>
</dbReference>
<keyword evidence="15" id="KW-1185">Reference proteome</keyword>
<evidence type="ECO:0000256" key="10">
    <source>
        <dbReference type="RuleBase" id="RU000688"/>
    </source>
</evidence>
<dbReference type="PRINTS" id="PR00237">
    <property type="entry name" value="GPCRRHODOPSN"/>
</dbReference>
<dbReference type="CDD" id="cd15302">
    <property type="entry name" value="7tmA_mAChR_GAR-2-like"/>
    <property type="match status" value="1"/>
</dbReference>
<evidence type="ECO:0000256" key="8">
    <source>
        <dbReference type="ARBA" id="ARBA00023170"/>
    </source>
</evidence>
<evidence type="ECO:0000256" key="3">
    <source>
        <dbReference type="ARBA" id="ARBA00022475"/>
    </source>
</evidence>
<dbReference type="PANTHER" id="PTHR24247">
    <property type="entry name" value="5-HYDROXYTRYPTAMINE RECEPTOR"/>
    <property type="match status" value="1"/>
</dbReference>
<dbReference type="Gene3D" id="1.20.1070.10">
    <property type="entry name" value="Rhodopsin 7-helix transmembrane proteins"/>
    <property type="match status" value="2"/>
</dbReference>
<feature type="compositionally biased region" description="Basic and acidic residues" evidence="11">
    <location>
        <begin position="432"/>
        <end position="446"/>
    </location>
</feature>
<feature type="transmembrane region" description="Helical" evidence="12">
    <location>
        <begin position="949"/>
        <end position="967"/>
    </location>
</feature>
<dbReference type="GO" id="GO:0005886">
    <property type="term" value="C:plasma membrane"/>
    <property type="evidence" value="ECO:0007669"/>
    <property type="project" value="UniProtKB-SubCell"/>
</dbReference>
<keyword evidence="7 12" id="KW-0472">Membrane</keyword>
<evidence type="ECO:0000256" key="12">
    <source>
        <dbReference type="SAM" id="Phobius"/>
    </source>
</evidence>
<evidence type="ECO:0000256" key="7">
    <source>
        <dbReference type="ARBA" id="ARBA00023136"/>
    </source>
</evidence>
<comment type="similarity">
    <text evidence="2 10">Belongs to the G-protein coupled receptor 1 family.</text>
</comment>
<evidence type="ECO:0000256" key="9">
    <source>
        <dbReference type="ARBA" id="ARBA00023224"/>
    </source>
</evidence>
<sequence>MLQDVYHAWKTNQTSSETTEYYQNYENKSSTPNSYYDSEQGIFIHWKLGKEKEKWCKYAYQRLLKEQCKNFYNLTSSIFEPILDPVQRYEALWSEGEMIADYENNLFEIYTQESNISELLNSYQNASTSSLTNVSSTESQLTPVLPPFELWQTIIIAIVLISCIVLTVSGNILVLLSFMVDRTIRQPSNYFIASLAATDLLIGTVSMPFYSLYILMGYWKLGPVICDLWLSVDYTVCLVSQYTVLLITIDRYCSVKIAARYRGWRTKNKVIWMVAITWIVPALLFFISIFGWEHFVGYRDLLPGQCAVQFLKDPVFNTALIIGYYWTTLVVLFVLYGGIYKVAYEMQKKSEAKQRKMRSMVALSAGAMQGMAGRAAGLDSKVITSENNTKVCHGLTEGGLVVGQQSSGGESTSGQNISSKCTTSSYTATINPRDKRTEVTVEKERSSSPTFESDDESSSNNMAPSAWLLRRKSVAGLLVQSALVSPHTGPGILQRSCELQNELLPKFGQARGSPSPVTEMPKEPPPPPPPPPRVSNKATTNVAYSQVDKEAPPPPSSSSLSLPLPSSLPLPLPLPMPMPMPLSLPLPLPLSSSPQPKDQAPILCNGVGNRFGSEPEPEPELESDVEPANSPIETLAGSTPDQFSSKTLTPLPSPDSPEERSFSEKWSASSSLRKMQRIITPPSQFRTSAPTSASASVSVSASESSSSNVGRPRSLLVGNSSAVTYDMLVGLDTADLKYMDESSIIIPSPNIESPPSSLSFPNTSSTGPPSPVHGVAAAATSSSTSSLLQAALLRAAAQQMLSGGGDGGGSKSTNTSQPPPVSKVDTAVTVNLETDRASTTVVTVVEQQVDQQPSPDAAATPAAIISSSTSTWAASETAVASAESAAADADESGSGEGAPPVATKCKSAKKSSTKEFMRSIGSRFKNKKRKTGPLFGRQKSRSENRARKAFRTISFILGAFVACWTPYHVLALVEGFCKNPPCTNEHLYLFSYFLCYANSPINPFCYALANHQFKRTFTRILKGDFHMT</sequence>
<evidence type="ECO:0000256" key="2">
    <source>
        <dbReference type="ARBA" id="ARBA00010663"/>
    </source>
</evidence>
<feature type="transmembrane region" description="Helical" evidence="12">
    <location>
        <begin position="190"/>
        <end position="216"/>
    </location>
</feature>
<feature type="transmembrane region" description="Helical" evidence="12">
    <location>
        <begin position="150"/>
        <end position="178"/>
    </location>
</feature>
<feature type="transmembrane region" description="Helical" evidence="12">
    <location>
        <begin position="270"/>
        <end position="292"/>
    </location>
</feature>
<gene>
    <name evidence="14" type="ORF">V9T40_004584</name>
</gene>
<feature type="compositionally biased region" description="Polar residues" evidence="11">
    <location>
        <begin position="636"/>
        <end position="650"/>
    </location>
</feature>
<dbReference type="Pfam" id="PF00001">
    <property type="entry name" value="7tm_1"/>
    <property type="match status" value="2"/>
</dbReference>
<dbReference type="SUPFAM" id="SSF81321">
    <property type="entry name" value="Family A G protein-coupled receptor-like"/>
    <property type="match status" value="2"/>
</dbReference>
<feature type="transmembrane region" description="Helical" evidence="12">
    <location>
        <begin position="987"/>
        <end position="1009"/>
    </location>
</feature>
<keyword evidence="9 10" id="KW-0807">Transducer</keyword>
<comment type="subcellular location">
    <subcellularLocation>
        <location evidence="1">Cell membrane</location>
        <topology evidence="1">Multi-pass membrane protein</topology>
    </subcellularLocation>
</comment>
<protein>
    <recommendedName>
        <fullName evidence="13">G-protein coupled receptors family 1 profile domain-containing protein</fullName>
    </recommendedName>
</protein>
<keyword evidence="5 12" id="KW-1133">Transmembrane helix</keyword>
<feature type="region of interest" description="Disordered" evidence="11">
    <location>
        <begin position="800"/>
        <end position="823"/>
    </location>
</feature>
<dbReference type="InterPro" id="IPR000276">
    <property type="entry name" value="GPCR_Rhodpsn"/>
</dbReference>
<name>A0AAN9Y9Q6_9HEMI</name>
<evidence type="ECO:0000256" key="4">
    <source>
        <dbReference type="ARBA" id="ARBA00022692"/>
    </source>
</evidence>
<evidence type="ECO:0000256" key="6">
    <source>
        <dbReference type="ARBA" id="ARBA00023040"/>
    </source>
</evidence>
<feature type="compositionally biased region" description="Acidic residues" evidence="11">
    <location>
        <begin position="615"/>
        <end position="625"/>
    </location>
</feature>
<feature type="compositionally biased region" description="Low complexity" evidence="11">
    <location>
        <begin position="403"/>
        <end position="415"/>
    </location>
</feature>
<feature type="region of interest" description="Disordered" evidence="11">
    <location>
        <begin position="748"/>
        <end position="778"/>
    </location>
</feature>
<reference evidence="14 15" key="1">
    <citation type="submission" date="2024-03" db="EMBL/GenBank/DDBJ databases">
        <title>Adaptation during the transition from Ophiocordyceps entomopathogen to insect associate is accompanied by gene loss and intensified selection.</title>
        <authorList>
            <person name="Ward C.M."/>
            <person name="Onetto C.A."/>
            <person name="Borneman A.R."/>
        </authorList>
    </citation>
    <scope>NUCLEOTIDE SEQUENCE [LARGE SCALE GENOMIC DNA]</scope>
    <source>
        <strain evidence="14">AWRI1</strain>
        <tissue evidence="14">Single Adult Female</tissue>
    </source>
</reference>
<dbReference type="FunFam" id="1.20.1070.10:FF:000221">
    <property type="entry name" value="Muscarinic acetylcholine receptor gar-2"/>
    <property type="match status" value="1"/>
</dbReference>
<proteinExistence type="inferred from homology"/>
<feature type="transmembrane region" description="Helical" evidence="12">
    <location>
        <begin position="319"/>
        <end position="339"/>
    </location>
</feature>
<evidence type="ECO:0000256" key="5">
    <source>
        <dbReference type="ARBA" id="ARBA00022989"/>
    </source>
</evidence>
<organism evidence="14 15">
    <name type="scientific">Parthenolecanium corni</name>
    <dbReference type="NCBI Taxonomy" id="536013"/>
    <lineage>
        <taxon>Eukaryota</taxon>
        <taxon>Metazoa</taxon>
        <taxon>Ecdysozoa</taxon>
        <taxon>Arthropoda</taxon>
        <taxon>Hexapoda</taxon>
        <taxon>Insecta</taxon>
        <taxon>Pterygota</taxon>
        <taxon>Neoptera</taxon>
        <taxon>Paraneoptera</taxon>
        <taxon>Hemiptera</taxon>
        <taxon>Sternorrhyncha</taxon>
        <taxon>Coccoidea</taxon>
        <taxon>Coccidae</taxon>
        <taxon>Parthenolecanium</taxon>
    </lineage>
</organism>
<feature type="compositionally biased region" description="Pro residues" evidence="11">
    <location>
        <begin position="523"/>
        <end position="533"/>
    </location>
</feature>
<dbReference type="AlphaFoldDB" id="A0AAN9Y9Q6"/>
<dbReference type="PANTHER" id="PTHR24247:SF191">
    <property type="entry name" value="MUSCARINIC ACETYLCHOLINE RECEPTOR, B-TYPE, ISOFORM A"/>
    <property type="match status" value="1"/>
</dbReference>
<dbReference type="EMBL" id="JBBCAQ010000004">
    <property type="protein sequence ID" value="KAK7604311.1"/>
    <property type="molecule type" value="Genomic_DNA"/>
</dbReference>
<feature type="region of interest" description="Disordered" evidence="11">
    <location>
        <begin position="588"/>
        <end position="714"/>
    </location>
</feature>
<evidence type="ECO:0000313" key="15">
    <source>
        <dbReference type="Proteomes" id="UP001367676"/>
    </source>
</evidence>
<feature type="transmembrane region" description="Helical" evidence="12">
    <location>
        <begin position="228"/>
        <end position="249"/>
    </location>
</feature>
<keyword evidence="3" id="KW-1003">Cell membrane</keyword>
<dbReference type="GO" id="GO:0007187">
    <property type="term" value="P:G protein-coupled receptor signaling pathway, coupled to cyclic nucleotide second messenger"/>
    <property type="evidence" value="ECO:0007669"/>
    <property type="project" value="TreeGrafter"/>
</dbReference>